<dbReference type="PROSITE" id="PS51779">
    <property type="entry name" value="POTRA"/>
    <property type="match status" value="4"/>
</dbReference>
<dbReference type="EMBL" id="DTMQ01000014">
    <property type="protein sequence ID" value="HGE98896.1"/>
    <property type="molecule type" value="Genomic_DNA"/>
</dbReference>
<keyword evidence="3" id="KW-0812">Transmembrane</keyword>
<name>A0A7C3YSC8_UNCW3</name>
<organism evidence="11">
    <name type="scientific">candidate division WOR-3 bacterium</name>
    <dbReference type="NCBI Taxonomy" id="2052148"/>
    <lineage>
        <taxon>Bacteria</taxon>
        <taxon>Bacteria division WOR-3</taxon>
    </lineage>
</organism>
<dbReference type="Pfam" id="PF01103">
    <property type="entry name" value="Omp85"/>
    <property type="match status" value="1"/>
</dbReference>
<protein>
    <recommendedName>
        <fullName evidence="8">Outer membrane protein assembly factor BamA</fullName>
    </recommendedName>
</protein>
<feature type="domain" description="POTRA" evidence="10">
    <location>
        <begin position="222"/>
        <end position="304"/>
    </location>
</feature>
<feature type="compositionally biased region" description="Basic and acidic residues" evidence="9">
    <location>
        <begin position="1"/>
        <end position="10"/>
    </location>
</feature>
<keyword evidence="7" id="KW-0998">Cell outer membrane</keyword>
<comment type="caution">
    <text evidence="11">The sequence shown here is derived from an EMBL/GenBank/DDBJ whole genome shotgun (WGS) entry which is preliminary data.</text>
</comment>
<feature type="compositionally biased region" description="Basic residues" evidence="9">
    <location>
        <begin position="20"/>
        <end position="30"/>
    </location>
</feature>
<dbReference type="Pfam" id="PF07244">
    <property type="entry name" value="POTRA"/>
    <property type="match status" value="4"/>
</dbReference>
<dbReference type="Gene3D" id="3.10.20.310">
    <property type="entry name" value="membrane protein fhac"/>
    <property type="match status" value="5"/>
</dbReference>
<dbReference type="PANTHER" id="PTHR12815:SF47">
    <property type="entry name" value="TRANSLOCATION AND ASSEMBLY MODULE SUBUNIT TAMA"/>
    <property type="match status" value="1"/>
</dbReference>
<dbReference type="GO" id="GO:0009279">
    <property type="term" value="C:cell outer membrane"/>
    <property type="evidence" value="ECO:0007669"/>
    <property type="project" value="UniProtKB-UniRule"/>
</dbReference>
<dbReference type="PIRSF" id="PIRSF006076">
    <property type="entry name" value="OM_assembly_OMP85"/>
    <property type="match status" value="1"/>
</dbReference>
<evidence type="ECO:0000256" key="3">
    <source>
        <dbReference type="ARBA" id="ARBA00022692"/>
    </source>
</evidence>
<feature type="domain" description="POTRA" evidence="10">
    <location>
        <begin position="386"/>
        <end position="460"/>
    </location>
</feature>
<accession>A0A7C3YSC8</accession>
<evidence type="ECO:0000259" key="10">
    <source>
        <dbReference type="PROSITE" id="PS51779"/>
    </source>
</evidence>
<evidence type="ECO:0000256" key="4">
    <source>
        <dbReference type="ARBA" id="ARBA00022729"/>
    </source>
</evidence>
<evidence type="ECO:0000256" key="6">
    <source>
        <dbReference type="ARBA" id="ARBA00023136"/>
    </source>
</evidence>
<evidence type="ECO:0000256" key="1">
    <source>
        <dbReference type="ARBA" id="ARBA00004370"/>
    </source>
</evidence>
<dbReference type="Gene3D" id="2.40.160.50">
    <property type="entry name" value="membrane protein fhac: a member of the omp85/tpsb transporter family"/>
    <property type="match status" value="1"/>
</dbReference>
<dbReference type="InterPro" id="IPR039910">
    <property type="entry name" value="D15-like"/>
</dbReference>
<evidence type="ECO:0000256" key="2">
    <source>
        <dbReference type="ARBA" id="ARBA00022452"/>
    </source>
</evidence>
<dbReference type="GO" id="GO:0071709">
    <property type="term" value="P:membrane assembly"/>
    <property type="evidence" value="ECO:0007669"/>
    <property type="project" value="InterPro"/>
</dbReference>
<dbReference type="NCBIfam" id="TIGR03303">
    <property type="entry name" value="OM_YaeT"/>
    <property type="match status" value="1"/>
</dbReference>
<feature type="domain" description="POTRA" evidence="10">
    <location>
        <begin position="141"/>
        <end position="219"/>
    </location>
</feature>
<dbReference type="InterPro" id="IPR023707">
    <property type="entry name" value="OM_assembly_BamA"/>
</dbReference>
<comment type="subcellular location">
    <subcellularLocation>
        <location evidence="1">Membrane</location>
    </subcellularLocation>
</comment>
<feature type="domain" description="POTRA" evidence="10">
    <location>
        <begin position="307"/>
        <end position="383"/>
    </location>
</feature>
<dbReference type="InterPro" id="IPR034746">
    <property type="entry name" value="POTRA"/>
</dbReference>
<evidence type="ECO:0000256" key="8">
    <source>
        <dbReference type="NCBIfam" id="TIGR03303"/>
    </source>
</evidence>
<sequence length="791" mass="91206">MSRRDPERKVQGRGNDSCGKRRKYPPLPRTHTRRITNQLIRLARKLAPGLKPLTLGYALFSLLFGLSSPEKIIKITAQTEFTDSLLVIKLSGLSPGIPYRQEEIAQAVKRIYQSGRFSEVVAETTRTDEGIILNFQTKDNPYLRDFSFSGNQKVKTKELKGKITIKPGEIISPSKIFNLEREILSLYKEKGFLLTKVTTLKSERDSLNRVSLFFQIEEGEKVRIKRIEFFGNKNLSAKALKKVMKNKEKRWYRKGFFDEEEFKEDLTRIINLYKEKGFLAAQIKDYQSQKEDGYLTLKIELEEGRRFFFGDVGIEGNTLFPTEELKRKLGIKKGGVYNYKKLNKGLQELYSLYTEEGYIYCTIVPQEEIKDDTVNIKLAITEGLPALIRLVKIEGNKRTEERVIRREIVTLPGRIFKRSEVLRSQRNVFNLGFFEDVTLDYQKVSEETSEIDLIYRVKEKEAFGTLGGGVTYSKQDGITGYIEITQPNFLGKGERISLKLEKGGRKSNLSFSFNEPYIFDRPISAGIELDYLTQPYDFYDKQDRSIDFDFSYPLPLDYLRGYLNLRVGQTQIPPRSISSRYQPTGPYTIYSDTVRKGFIQPGFSFIRDSRDYIFNPSLGSYYRYSQAFSFGQIRFFRSLLEERCHFPLFWKFSLMFRSRLGLVGEIKRGDTIPIYEKFYPGGVGDDGIRGYPDRSLGPKANGYPIGGKALLIFNLEYKLKLASYLSFILFFDCGNSYNSFSEINLANLKRGIGPGIRLEIPMVGLVGVDFGYGIDACPRKWEIHFQMGRVF</sequence>
<keyword evidence="5" id="KW-0677">Repeat</keyword>
<dbReference type="PANTHER" id="PTHR12815">
    <property type="entry name" value="SORTING AND ASSEMBLY MACHINERY SAMM50 PROTEIN FAMILY MEMBER"/>
    <property type="match status" value="1"/>
</dbReference>
<dbReference type="InterPro" id="IPR000184">
    <property type="entry name" value="Bac_surfAg_D15"/>
</dbReference>
<evidence type="ECO:0000256" key="5">
    <source>
        <dbReference type="ARBA" id="ARBA00022737"/>
    </source>
</evidence>
<feature type="region of interest" description="Disordered" evidence="9">
    <location>
        <begin position="1"/>
        <end position="30"/>
    </location>
</feature>
<keyword evidence="2" id="KW-1134">Transmembrane beta strand</keyword>
<evidence type="ECO:0000256" key="9">
    <source>
        <dbReference type="SAM" id="MobiDB-lite"/>
    </source>
</evidence>
<reference evidence="11" key="1">
    <citation type="journal article" date="2020" name="mSystems">
        <title>Genome- and Community-Level Interaction Insights into Carbon Utilization and Element Cycling Functions of Hydrothermarchaeota in Hydrothermal Sediment.</title>
        <authorList>
            <person name="Zhou Z."/>
            <person name="Liu Y."/>
            <person name="Xu W."/>
            <person name="Pan J."/>
            <person name="Luo Z.H."/>
            <person name="Li M."/>
        </authorList>
    </citation>
    <scope>NUCLEOTIDE SEQUENCE [LARGE SCALE GENOMIC DNA]</scope>
    <source>
        <strain evidence="11">SpSt-906</strain>
    </source>
</reference>
<dbReference type="InterPro" id="IPR010827">
    <property type="entry name" value="BamA/TamA_POTRA"/>
</dbReference>
<keyword evidence="4" id="KW-0732">Signal</keyword>
<proteinExistence type="predicted"/>
<evidence type="ECO:0000313" key="11">
    <source>
        <dbReference type="EMBL" id="HGE98896.1"/>
    </source>
</evidence>
<keyword evidence="6" id="KW-0472">Membrane</keyword>
<gene>
    <name evidence="11" type="primary">bamA</name>
    <name evidence="11" type="ORF">ENX07_02330</name>
</gene>
<evidence type="ECO:0000256" key="7">
    <source>
        <dbReference type="ARBA" id="ARBA00023237"/>
    </source>
</evidence>
<dbReference type="AlphaFoldDB" id="A0A7C3YSC8"/>